<name>A0A2A2FGE0_9EURY</name>
<dbReference type="RefSeq" id="WP_095636381.1">
    <property type="nucleotide sequence ID" value="NZ_NSKC01000003.1"/>
</dbReference>
<dbReference type="InterPro" id="IPR055812">
    <property type="entry name" value="DUF7388"/>
</dbReference>
<protein>
    <submittedName>
        <fullName evidence="2">Luciferase</fullName>
    </submittedName>
</protein>
<feature type="region of interest" description="Disordered" evidence="1">
    <location>
        <begin position="195"/>
        <end position="222"/>
    </location>
</feature>
<proteinExistence type="predicted"/>
<evidence type="ECO:0000313" key="2">
    <source>
        <dbReference type="EMBL" id="PAU84018.1"/>
    </source>
</evidence>
<evidence type="ECO:0000256" key="1">
    <source>
        <dbReference type="SAM" id="MobiDB-lite"/>
    </source>
</evidence>
<dbReference type="SUPFAM" id="SSF51679">
    <property type="entry name" value="Bacterial luciferase-like"/>
    <property type="match status" value="1"/>
</dbReference>
<comment type="caution">
    <text evidence="2">The sequence shown here is derived from an EMBL/GenBank/DDBJ whole genome shotgun (WGS) entry which is preliminary data.</text>
</comment>
<dbReference type="EMBL" id="NSKC01000003">
    <property type="protein sequence ID" value="PAU84018.1"/>
    <property type="molecule type" value="Genomic_DNA"/>
</dbReference>
<dbReference type="AlphaFoldDB" id="A0A2A2FGE0"/>
<dbReference type="Proteomes" id="UP000218083">
    <property type="component" value="Unassembled WGS sequence"/>
</dbReference>
<dbReference type="Gene3D" id="3.20.20.30">
    <property type="entry name" value="Luciferase-like domain"/>
    <property type="match status" value="1"/>
</dbReference>
<dbReference type="Pfam" id="PF24114">
    <property type="entry name" value="DUF7388"/>
    <property type="match status" value="1"/>
</dbReference>
<keyword evidence="3" id="KW-1185">Reference proteome</keyword>
<sequence>MLTGREAVARTGIDAAALKPAECDVSRAVDLPVDRVTIDYEGREHLPDAATLDRLAAATELYVTTPVRADGFDPLGDDSLVGEIPDAARRVLVAGHGAYLSEEESSRAVAPRLGAARRDAPDAWVGTEGVERVALAAGGTQFELLTRSTDRDVRALRAAGFEGEVAVYAPTVLTDDEDAVLDAVGAYVSRRRPVARALPDGDGDGADGADGDGPPTDSSATGRAREVLSAAARDFALVGSPETVRERVDDLREAGVDHVVGYPARGIDEFLA</sequence>
<evidence type="ECO:0000313" key="3">
    <source>
        <dbReference type="Proteomes" id="UP000218083"/>
    </source>
</evidence>
<reference evidence="2 3" key="1">
    <citation type="submission" date="2017-08" db="EMBL/GenBank/DDBJ databases">
        <title>The strain WRN001 was isolated from Binhai saline alkaline soil, Tianjin, China.</title>
        <authorList>
            <person name="Liu D."/>
            <person name="Zhang G."/>
        </authorList>
    </citation>
    <scope>NUCLEOTIDE SEQUENCE [LARGE SCALE GENOMIC DNA]</scope>
    <source>
        <strain evidence="2 3">WN019</strain>
    </source>
</reference>
<dbReference type="GO" id="GO:0016705">
    <property type="term" value="F:oxidoreductase activity, acting on paired donors, with incorporation or reduction of molecular oxygen"/>
    <property type="evidence" value="ECO:0007669"/>
    <property type="project" value="InterPro"/>
</dbReference>
<feature type="compositionally biased region" description="Acidic residues" evidence="1">
    <location>
        <begin position="201"/>
        <end position="210"/>
    </location>
</feature>
<accession>A0A2A2FGE0</accession>
<dbReference type="InterPro" id="IPR036661">
    <property type="entry name" value="Luciferase-like_sf"/>
</dbReference>
<gene>
    <name evidence="2" type="ORF">CK500_06175</name>
</gene>
<dbReference type="OrthoDB" id="340945at2157"/>
<organism evidence="2 3">
    <name type="scientific">Halorubrum salipaludis</name>
    <dbReference type="NCBI Taxonomy" id="2032630"/>
    <lineage>
        <taxon>Archaea</taxon>
        <taxon>Methanobacteriati</taxon>
        <taxon>Methanobacteriota</taxon>
        <taxon>Stenosarchaea group</taxon>
        <taxon>Halobacteria</taxon>
        <taxon>Halobacteriales</taxon>
        <taxon>Haloferacaceae</taxon>
        <taxon>Halorubrum</taxon>
    </lineage>
</organism>